<dbReference type="RefSeq" id="WP_008734314.1">
    <property type="nucleotide sequence ID" value="NZ_CP004387.1"/>
</dbReference>
<name>A0A0B4XJ98_9GAMM</name>
<dbReference type="EMBL" id="CP004387">
    <property type="protein sequence ID" value="AJD46462.1"/>
    <property type="molecule type" value="Genomic_DNA"/>
</dbReference>
<dbReference type="Proteomes" id="UP000006764">
    <property type="component" value="Chromosome"/>
</dbReference>
<dbReference type="SUPFAM" id="SSF57783">
    <property type="entry name" value="Zinc beta-ribbon"/>
    <property type="match status" value="1"/>
</dbReference>
<organism evidence="1 2">
    <name type="scientific">Isoalcanivorax pacificus W11-5</name>
    <dbReference type="NCBI Taxonomy" id="391936"/>
    <lineage>
        <taxon>Bacteria</taxon>
        <taxon>Pseudomonadati</taxon>
        <taxon>Pseudomonadota</taxon>
        <taxon>Gammaproteobacteria</taxon>
        <taxon>Oceanospirillales</taxon>
        <taxon>Alcanivoracaceae</taxon>
        <taxon>Isoalcanivorax</taxon>
    </lineage>
</organism>
<evidence type="ECO:0000313" key="1">
    <source>
        <dbReference type="EMBL" id="AJD46462.1"/>
    </source>
</evidence>
<proteinExistence type="predicted"/>
<dbReference type="KEGG" id="apac:S7S_00190"/>
<dbReference type="STRING" id="391936.S7S_00190"/>
<accession>A0A0B4XJ98</accession>
<gene>
    <name evidence="1" type="ORF">S7S_00190</name>
</gene>
<sequence>MIRRRFIAGATCPECGALDKIVRVEDGDMLWMECVACGMRKDLDAEPSVAELPAEGGGSPVVWKSGK</sequence>
<dbReference type="AlphaFoldDB" id="A0A0B4XJ98"/>
<dbReference type="HOGENOM" id="CLU_186875_1_0_6"/>
<keyword evidence="2" id="KW-1185">Reference proteome</keyword>
<evidence type="ECO:0000313" key="2">
    <source>
        <dbReference type="Proteomes" id="UP000006764"/>
    </source>
</evidence>
<dbReference type="InterPro" id="IPR012658">
    <property type="entry name" value="YheV"/>
</dbReference>
<protein>
    <submittedName>
        <fullName evidence="1">Uncharacterized protein</fullName>
    </submittedName>
</protein>
<reference evidence="1 2" key="1">
    <citation type="journal article" date="2012" name="J. Bacteriol.">
        <title>Genome sequence of an alkane-degrading bacterium, Alcanivorax pacificus type strain W11-5, isolated from deep sea sediment.</title>
        <authorList>
            <person name="Lai Q."/>
            <person name="Shao Z."/>
        </authorList>
    </citation>
    <scope>NUCLEOTIDE SEQUENCE [LARGE SCALE GENOMIC DNA]</scope>
    <source>
        <strain evidence="1 2">W11-5</strain>
    </source>
</reference>
<dbReference type="Pfam" id="PF09526">
    <property type="entry name" value="DUF2387"/>
    <property type="match status" value="1"/>
</dbReference>